<organism evidence="2 3">
    <name type="scientific">Paraglaciecola chathamensis</name>
    <dbReference type="NCBI Taxonomy" id="368405"/>
    <lineage>
        <taxon>Bacteria</taxon>
        <taxon>Pseudomonadati</taxon>
        <taxon>Pseudomonadota</taxon>
        <taxon>Gammaproteobacteria</taxon>
        <taxon>Alteromonadales</taxon>
        <taxon>Alteromonadaceae</taxon>
        <taxon>Paraglaciecola</taxon>
    </lineage>
</organism>
<evidence type="ECO:0000256" key="1">
    <source>
        <dbReference type="SAM" id="SignalP"/>
    </source>
</evidence>
<comment type="caution">
    <text evidence="2">The sequence shown here is derived from an EMBL/GenBank/DDBJ whole genome shotgun (WGS) entry which is preliminary data.</text>
</comment>
<dbReference type="Gene3D" id="2.40.360.10">
    <property type="entry name" value="YmcC-like"/>
    <property type="match status" value="1"/>
</dbReference>
<dbReference type="SUPFAM" id="SSF159270">
    <property type="entry name" value="YmcC-like"/>
    <property type="match status" value="1"/>
</dbReference>
<proteinExistence type="predicted"/>
<sequence length="232" mass="26529">MTIKRFAFAIFVAIATTSCSGTYHAYYDTLKIAFSEPKDTDMTLAQVAESKIDVMSVQRGERPKAIMALAYLENGRHKWVSGDNAMFVMEQGRVVRTLGLNKDLLYLNNSQEDPLKRIASNAKANSSAKQSNKWRYITDWSGDEYGHPIESHFTTPENETLTLLSKPIHTYHYVETLSYQAPSDYLRFNQSWQNHYWFDQQSGALVKSIQTLSPISEPVEFVYLSRIARLAH</sequence>
<accession>A0A8H9LVV7</accession>
<dbReference type="Proteomes" id="UP000622604">
    <property type="component" value="Unassembled WGS sequence"/>
</dbReference>
<keyword evidence="1" id="KW-0732">Signal</keyword>
<evidence type="ECO:0000313" key="3">
    <source>
        <dbReference type="Proteomes" id="UP000622604"/>
    </source>
</evidence>
<name>A0A8H9LVV7_9ALTE</name>
<reference evidence="2" key="2">
    <citation type="submission" date="2020-09" db="EMBL/GenBank/DDBJ databases">
        <authorList>
            <person name="Sun Q."/>
            <person name="Kim S."/>
        </authorList>
    </citation>
    <scope>NUCLEOTIDE SEQUENCE</scope>
    <source>
        <strain evidence="2">KCTC 32337</strain>
    </source>
</reference>
<dbReference type="AlphaFoldDB" id="A0A8H9LVV7"/>
<feature type="chain" id="PRO_5034039243" description="YjbF family lipoprotein" evidence="1">
    <location>
        <begin position="26"/>
        <end position="232"/>
    </location>
</feature>
<dbReference type="Pfam" id="PF11102">
    <property type="entry name" value="YjbF"/>
    <property type="match status" value="1"/>
</dbReference>
<protein>
    <recommendedName>
        <fullName evidence="4">YjbF family lipoprotein</fullName>
    </recommendedName>
</protein>
<gene>
    <name evidence="2" type="ORF">GCM10011274_14540</name>
</gene>
<evidence type="ECO:0000313" key="2">
    <source>
        <dbReference type="EMBL" id="GGZ57397.1"/>
    </source>
</evidence>
<dbReference type="InterPro" id="IPR023373">
    <property type="entry name" value="YmcC_sf"/>
</dbReference>
<dbReference type="InterPro" id="IPR021308">
    <property type="entry name" value="GfcB"/>
</dbReference>
<dbReference type="EMBL" id="BMZC01000003">
    <property type="protein sequence ID" value="GGZ57397.1"/>
    <property type="molecule type" value="Genomic_DNA"/>
</dbReference>
<feature type="signal peptide" evidence="1">
    <location>
        <begin position="1"/>
        <end position="25"/>
    </location>
</feature>
<reference evidence="2" key="1">
    <citation type="journal article" date="2014" name="Int. J. Syst. Evol. Microbiol.">
        <title>Complete genome sequence of Corynebacterium casei LMG S-19264T (=DSM 44701T), isolated from a smear-ripened cheese.</title>
        <authorList>
            <consortium name="US DOE Joint Genome Institute (JGI-PGF)"/>
            <person name="Walter F."/>
            <person name="Albersmeier A."/>
            <person name="Kalinowski J."/>
            <person name="Ruckert C."/>
        </authorList>
    </citation>
    <scope>NUCLEOTIDE SEQUENCE</scope>
    <source>
        <strain evidence="2">KCTC 32337</strain>
    </source>
</reference>
<dbReference type="PROSITE" id="PS51257">
    <property type="entry name" value="PROKAR_LIPOPROTEIN"/>
    <property type="match status" value="1"/>
</dbReference>
<evidence type="ECO:0008006" key="4">
    <source>
        <dbReference type="Google" id="ProtNLM"/>
    </source>
</evidence>
<dbReference type="RefSeq" id="WP_013753154.1">
    <property type="nucleotide sequence ID" value="NZ_BMZC01000003.1"/>
</dbReference>